<keyword evidence="1" id="KW-0472">Membrane</keyword>
<evidence type="ECO:0000313" key="3">
    <source>
        <dbReference type="EMBL" id="RAK60767.1"/>
    </source>
</evidence>
<accession>A0A328B1T0</accession>
<dbReference type="GO" id="GO:0016747">
    <property type="term" value="F:acyltransferase activity, transferring groups other than amino-acyl groups"/>
    <property type="evidence" value="ECO:0007669"/>
    <property type="project" value="InterPro"/>
</dbReference>
<sequence length="357" mass="39327">MDEKNHYATLDGLRGVAALAVVIFHITQPSAIKPASHGYLAVDFFFALSGFVIAAAYERRLTTNMTLGDFFVRRVIRLWPMIIAGVLIGVVGKATKMAAQQAPDPVLLSVLLVAGLLLVPLQIGRDDYPQAYPLNPAHWSLFYEVAANFVYAASLRFLATRILWLVLGVSGLALAWVSYAGDGLLPGSMMSEYPWGLSRVVFSFSAGVLIYRHRPAISLPIPLIIGLLLAALCIPSPGFTWAYDLACAFVVFPLVVAAGANHQPRKAGIYLLGGRISYPIYAIHYPFFPTFAHVIRSYGLTGAREAGALCAEFLLVVALAYLLLRFYDEPVRKRLTDFTRKRIALKAARWRRREPAE</sequence>
<dbReference type="AlphaFoldDB" id="A0A328B1T0"/>
<gene>
    <name evidence="3" type="ORF">DJ021_13595</name>
</gene>
<dbReference type="EMBL" id="QFYP01000001">
    <property type="protein sequence ID" value="RAK60767.1"/>
    <property type="molecule type" value="Genomic_DNA"/>
</dbReference>
<dbReference type="Proteomes" id="UP000249842">
    <property type="component" value="Unassembled WGS sequence"/>
</dbReference>
<dbReference type="PANTHER" id="PTHR23028">
    <property type="entry name" value="ACETYLTRANSFERASE"/>
    <property type="match status" value="1"/>
</dbReference>
<feature type="transmembrane region" description="Helical" evidence="1">
    <location>
        <begin position="136"/>
        <end position="155"/>
    </location>
</feature>
<keyword evidence="3" id="KW-0012">Acyltransferase</keyword>
<feature type="transmembrane region" description="Helical" evidence="1">
    <location>
        <begin position="38"/>
        <end position="57"/>
    </location>
</feature>
<feature type="transmembrane region" description="Helical" evidence="1">
    <location>
        <begin position="77"/>
        <end position="94"/>
    </location>
</feature>
<feature type="transmembrane region" description="Helical" evidence="1">
    <location>
        <begin position="306"/>
        <end position="324"/>
    </location>
</feature>
<feature type="transmembrane region" description="Helical" evidence="1">
    <location>
        <begin position="216"/>
        <end position="235"/>
    </location>
</feature>
<proteinExistence type="predicted"/>
<dbReference type="PANTHER" id="PTHR23028:SF134">
    <property type="entry name" value="PUTATIVE (AFU_ORTHOLOGUE AFUA_4G08520)-RELATED"/>
    <property type="match status" value="1"/>
</dbReference>
<keyword evidence="4" id="KW-1185">Reference proteome</keyword>
<reference evidence="4" key="1">
    <citation type="submission" date="2018-05" db="EMBL/GenBank/DDBJ databases">
        <authorList>
            <person name="Li X."/>
        </authorList>
    </citation>
    <scope>NUCLEOTIDE SEQUENCE [LARGE SCALE GENOMIC DNA]</scope>
    <source>
        <strain evidence="4">HKS-05</strain>
    </source>
</reference>
<name>A0A328B1T0_9CAUL</name>
<feature type="transmembrane region" description="Helical" evidence="1">
    <location>
        <begin position="241"/>
        <end position="260"/>
    </location>
</feature>
<protein>
    <submittedName>
        <fullName evidence="3">Acyltransferase</fullName>
    </submittedName>
</protein>
<keyword evidence="3" id="KW-0808">Transferase</keyword>
<comment type="caution">
    <text evidence="3">The sequence shown here is derived from an EMBL/GenBank/DDBJ whole genome shotgun (WGS) entry which is preliminary data.</text>
</comment>
<dbReference type="InterPro" id="IPR050879">
    <property type="entry name" value="Acyltransferase_3"/>
</dbReference>
<dbReference type="Pfam" id="PF01757">
    <property type="entry name" value="Acyl_transf_3"/>
    <property type="match status" value="1"/>
</dbReference>
<feature type="transmembrane region" description="Helical" evidence="1">
    <location>
        <begin position="106"/>
        <end position="124"/>
    </location>
</feature>
<evidence type="ECO:0000259" key="2">
    <source>
        <dbReference type="Pfam" id="PF01757"/>
    </source>
</evidence>
<keyword evidence="1" id="KW-1133">Transmembrane helix</keyword>
<evidence type="ECO:0000313" key="4">
    <source>
        <dbReference type="Proteomes" id="UP000249842"/>
    </source>
</evidence>
<dbReference type="InterPro" id="IPR002656">
    <property type="entry name" value="Acyl_transf_3_dom"/>
</dbReference>
<evidence type="ECO:0000256" key="1">
    <source>
        <dbReference type="SAM" id="Phobius"/>
    </source>
</evidence>
<feature type="transmembrane region" description="Helical" evidence="1">
    <location>
        <begin position="162"/>
        <end position="181"/>
    </location>
</feature>
<feature type="transmembrane region" description="Helical" evidence="1">
    <location>
        <begin position="193"/>
        <end position="211"/>
    </location>
</feature>
<organism evidence="3 4">
    <name type="scientific">Phenylobacterium hankyongense</name>
    <dbReference type="NCBI Taxonomy" id="1813876"/>
    <lineage>
        <taxon>Bacteria</taxon>
        <taxon>Pseudomonadati</taxon>
        <taxon>Pseudomonadota</taxon>
        <taxon>Alphaproteobacteria</taxon>
        <taxon>Caulobacterales</taxon>
        <taxon>Caulobacteraceae</taxon>
        <taxon>Phenylobacterium</taxon>
    </lineage>
</organism>
<feature type="domain" description="Acyltransferase 3" evidence="2">
    <location>
        <begin position="9"/>
        <end position="324"/>
    </location>
</feature>
<feature type="transmembrane region" description="Helical" evidence="1">
    <location>
        <begin position="267"/>
        <end position="286"/>
    </location>
</feature>
<keyword evidence="1" id="KW-0812">Transmembrane</keyword>